<evidence type="ECO:0000256" key="3">
    <source>
        <dbReference type="ARBA" id="ARBA00022840"/>
    </source>
</evidence>
<dbReference type="EMBL" id="AP018786">
    <property type="protein sequence ID" value="BBF23114.1"/>
    <property type="molecule type" value="Genomic_DNA"/>
</dbReference>
<reference evidence="5 6" key="1">
    <citation type="journal article" date="2018" name="Int. J. Syst. Evol. Microbiol.">
        <title>Mesosutterella multiformis gen. nov., sp. nov., a member of the family Sutterellaceae and Sutterella megalosphaeroides sp. nov., isolated from human faeces.</title>
        <authorList>
            <person name="Sakamoto M."/>
            <person name="Ikeyama N."/>
            <person name="Kunihiro T."/>
            <person name="Iino T."/>
            <person name="Yuki M."/>
            <person name="Ohkuma M."/>
        </authorList>
    </citation>
    <scope>NUCLEOTIDE SEQUENCE [LARGE SCALE GENOMIC DNA]</scope>
    <source>
        <strain evidence="5 6">6FBBBH3</strain>
    </source>
</reference>
<evidence type="ECO:0000313" key="5">
    <source>
        <dbReference type="EMBL" id="BBF23114.1"/>
    </source>
</evidence>
<dbReference type="InterPro" id="IPR027417">
    <property type="entry name" value="P-loop_NTPase"/>
</dbReference>
<dbReference type="InterPro" id="IPR007831">
    <property type="entry name" value="T2SS_GspE_N"/>
</dbReference>
<dbReference type="GO" id="GO:0016887">
    <property type="term" value="F:ATP hydrolysis activity"/>
    <property type="evidence" value="ECO:0007669"/>
    <property type="project" value="TreeGrafter"/>
</dbReference>
<dbReference type="KEGG" id="sutt:SUTMEG_10050"/>
<dbReference type="CDD" id="cd01129">
    <property type="entry name" value="PulE-GspE-like"/>
    <property type="match status" value="1"/>
</dbReference>
<sequence length="570" mass="63123">MPVPRIQKKLRLGEELVRRRKLTPEQLEAALASARNAKMRLGEFLIDRGIVTELDVLDIISSQLSIPRYDASQYATDPALRDLLPMRRAQQSQAAPLCVRDGILYLALLDAPGFNELFALEDLTRHQIEPVLCTKEEFGRIFRIVYGEHTAFDAMMTEFRDDGADDVSVVSEEGSELIAMTDADGDAAPVIRIVNLILAEGVRAGASDVHINPEKNIVNVRYRIQGVLRTASDVPKNLGPALASRLKILANLDISVTRTPQDGRFSVRVDDREINVRLSTLPTIYGENIVMRLLDTSSKRVYTFPALGMNPHDCTILEREAKKPWGMILSTGPTGSGKSTSLYSIIQMIKRDDINIITLEDPVEYRMDGIRQVQLNTKAGMTFASGLRSILRQDPDVVMVGEIRDEETAKIAVQAALTGHLVLSTLHTNDALGAVYRLMDMGVEPHFVTSVLLGAFAQRLVRTICPHCRTPYQPPADLLARFGLKPDEAVYYRGTGCPHCNGTGYAGRVGIFEVLAMSDEIRQEISRGMSPQDVQKAARAEGFHSMREDAADKIRDGRTTVEEALRVTMA</sequence>
<dbReference type="InterPro" id="IPR037257">
    <property type="entry name" value="T2SS_E_N_sf"/>
</dbReference>
<dbReference type="SUPFAM" id="SSF160246">
    <property type="entry name" value="EspE N-terminal domain-like"/>
    <property type="match status" value="1"/>
</dbReference>
<dbReference type="Pfam" id="PF00437">
    <property type="entry name" value="T2SSE"/>
    <property type="match status" value="1"/>
</dbReference>
<dbReference type="PROSITE" id="PS00662">
    <property type="entry name" value="T2SP_E"/>
    <property type="match status" value="1"/>
</dbReference>
<dbReference type="SUPFAM" id="SSF52540">
    <property type="entry name" value="P-loop containing nucleoside triphosphate hydrolases"/>
    <property type="match status" value="1"/>
</dbReference>
<feature type="domain" description="Bacterial type II secretion system protein E" evidence="4">
    <location>
        <begin position="391"/>
        <end position="405"/>
    </location>
</feature>
<dbReference type="RefSeq" id="WP_197714305.1">
    <property type="nucleotide sequence ID" value="NZ_AP018786.1"/>
</dbReference>
<evidence type="ECO:0000313" key="6">
    <source>
        <dbReference type="Proteomes" id="UP000271003"/>
    </source>
</evidence>
<dbReference type="Gene3D" id="3.40.50.300">
    <property type="entry name" value="P-loop containing nucleotide triphosphate hydrolases"/>
    <property type="match status" value="1"/>
</dbReference>
<keyword evidence="3" id="KW-0067">ATP-binding</keyword>
<evidence type="ECO:0000256" key="1">
    <source>
        <dbReference type="ARBA" id="ARBA00006611"/>
    </source>
</evidence>
<dbReference type="GO" id="GO:0005524">
    <property type="term" value="F:ATP binding"/>
    <property type="evidence" value="ECO:0007669"/>
    <property type="project" value="UniProtKB-KW"/>
</dbReference>
<keyword evidence="6" id="KW-1185">Reference proteome</keyword>
<organism evidence="5 6">
    <name type="scientific">Sutterella megalosphaeroides</name>
    <dbReference type="NCBI Taxonomy" id="2494234"/>
    <lineage>
        <taxon>Bacteria</taxon>
        <taxon>Pseudomonadati</taxon>
        <taxon>Pseudomonadota</taxon>
        <taxon>Betaproteobacteria</taxon>
        <taxon>Burkholderiales</taxon>
        <taxon>Sutterellaceae</taxon>
        <taxon>Sutterella</taxon>
    </lineage>
</organism>
<keyword evidence="2" id="KW-0547">Nucleotide-binding</keyword>
<dbReference type="Proteomes" id="UP000271003">
    <property type="component" value="Chromosome"/>
</dbReference>
<dbReference type="GO" id="GO:0005886">
    <property type="term" value="C:plasma membrane"/>
    <property type="evidence" value="ECO:0007669"/>
    <property type="project" value="TreeGrafter"/>
</dbReference>
<dbReference type="InterPro" id="IPR001482">
    <property type="entry name" value="T2SS/T4SS_dom"/>
</dbReference>
<proteinExistence type="inferred from homology"/>
<evidence type="ECO:0000256" key="2">
    <source>
        <dbReference type="ARBA" id="ARBA00022741"/>
    </source>
</evidence>
<gene>
    <name evidence="5" type="ORF">SUTMEG_10050</name>
</gene>
<dbReference type="PANTHER" id="PTHR30258:SF2">
    <property type="entry name" value="COMG OPERON PROTEIN 1"/>
    <property type="match status" value="1"/>
</dbReference>
<dbReference type="Pfam" id="PF05157">
    <property type="entry name" value="MshEN"/>
    <property type="match status" value="1"/>
</dbReference>
<comment type="similarity">
    <text evidence="1">Belongs to the GSP E family.</text>
</comment>
<dbReference type="AlphaFoldDB" id="A0A2Z6I9T1"/>
<protein>
    <submittedName>
        <fullName evidence="5">General secretion pathway protein GspE</fullName>
    </submittedName>
</protein>
<accession>A0A2Z6I9T1</accession>
<dbReference type="PANTHER" id="PTHR30258">
    <property type="entry name" value="TYPE II SECRETION SYSTEM PROTEIN GSPE-RELATED"/>
    <property type="match status" value="1"/>
</dbReference>
<dbReference type="Gene3D" id="3.30.450.90">
    <property type="match status" value="1"/>
</dbReference>
<dbReference type="FunFam" id="3.40.50.300:FF:000398">
    <property type="entry name" value="Type IV pilus assembly ATPase PilB"/>
    <property type="match status" value="1"/>
</dbReference>
<evidence type="ECO:0000259" key="4">
    <source>
        <dbReference type="PROSITE" id="PS00662"/>
    </source>
</evidence>
<name>A0A2Z6I9T1_9BURK</name>